<evidence type="ECO:0000313" key="1">
    <source>
        <dbReference type="EMBL" id="GBP69745.1"/>
    </source>
</evidence>
<dbReference type="InterPro" id="IPR021109">
    <property type="entry name" value="Peptidase_aspartic_dom_sf"/>
</dbReference>
<protein>
    <recommendedName>
        <fullName evidence="3">Peptidase A2 domain-containing protein</fullName>
    </recommendedName>
</protein>
<dbReference type="OrthoDB" id="6932368at2759"/>
<name>A0A4C1Y5Q9_EUMVA</name>
<reference evidence="1 2" key="1">
    <citation type="journal article" date="2019" name="Commun. Biol.">
        <title>The bagworm genome reveals a unique fibroin gene that provides high tensile strength.</title>
        <authorList>
            <person name="Kono N."/>
            <person name="Nakamura H."/>
            <person name="Ohtoshi R."/>
            <person name="Tomita M."/>
            <person name="Numata K."/>
            <person name="Arakawa K."/>
        </authorList>
    </citation>
    <scope>NUCLEOTIDE SEQUENCE [LARGE SCALE GENOMIC DNA]</scope>
</reference>
<gene>
    <name evidence="1" type="ORF">EVAR_48772_1</name>
</gene>
<sequence>MQFLVDTGSELCVFPRSAVQQRRTGTTYQLSAVNGTTENTYGYTNLELNLSLRRDYPWRFVMADVTKPIIGADFLQFYNLMVDIRNRRLIDNTQLFLHRVQKQHHPARYLQ</sequence>
<accession>A0A4C1Y5Q9</accession>
<organism evidence="1 2">
    <name type="scientific">Eumeta variegata</name>
    <name type="common">Bagworm moth</name>
    <name type="synonym">Eumeta japonica</name>
    <dbReference type="NCBI Taxonomy" id="151549"/>
    <lineage>
        <taxon>Eukaryota</taxon>
        <taxon>Metazoa</taxon>
        <taxon>Ecdysozoa</taxon>
        <taxon>Arthropoda</taxon>
        <taxon>Hexapoda</taxon>
        <taxon>Insecta</taxon>
        <taxon>Pterygota</taxon>
        <taxon>Neoptera</taxon>
        <taxon>Endopterygota</taxon>
        <taxon>Lepidoptera</taxon>
        <taxon>Glossata</taxon>
        <taxon>Ditrysia</taxon>
        <taxon>Tineoidea</taxon>
        <taxon>Psychidae</taxon>
        <taxon>Oiketicinae</taxon>
        <taxon>Eumeta</taxon>
    </lineage>
</organism>
<evidence type="ECO:0008006" key="3">
    <source>
        <dbReference type="Google" id="ProtNLM"/>
    </source>
</evidence>
<comment type="caution">
    <text evidence="1">The sequence shown here is derived from an EMBL/GenBank/DDBJ whole genome shotgun (WGS) entry which is preliminary data.</text>
</comment>
<dbReference type="SUPFAM" id="SSF50630">
    <property type="entry name" value="Acid proteases"/>
    <property type="match status" value="1"/>
</dbReference>
<proteinExistence type="predicted"/>
<dbReference type="Gene3D" id="2.40.70.10">
    <property type="entry name" value="Acid Proteases"/>
    <property type="match status" value="1"/>
</dbReference>
<dbReference type="EMBL" id="BGZK01001051">
    <property type="protein sequence ID" value="GBP69745.1"/>
    <property type="molecule type" value="Genomic_DNA"/>
</dbReference>
<dbReference type="Proteomes" id="UP000299102">
    <property type="component" value="Unassembled WGS sequence"/>
</dbReference>
<dbReference type="AlphaFoldDB" id="A0A4C1Y5Q9"/>
<evidence type="ECO:0000313" key="2">
    <source>
        <dbReference type="Proteomes" id="UP000299102"/>
    </source>
</evidence>
<keyword evidence="2" id="KW-1185">Reference proteome</keyword>